<evidence type="ECO:0000256" key="6">
    <source>
        <dbReference type="ARBA" id="ARBA00022723"/>
    </source>
</evidence>
<protein>
    <recommendedName>
        <fullName evidence="5">Kynurenine formamidase</fullName>
        <ecNumber evidence="4">3.5.1.9</ecNumber>
    </recommendedName>
</protein>
<dbReference type="GO" id="GO:0046872">
    <property type="term" value="F:metal ion binding"/>
    <property type="evidence" value="ECO:0007669"/>
    <property type="project" value="UniProtKB-KW"/>
</dbReference>
<keyword evidence="9" id="KW-0823">Tryptophan catabolism</keyword>
<proteinExistence type="predicted"/>
<dbReference type="PANTHER" id="PTHR31118">
    <property type="entry name" value="CYCLASE-LIKE PROTEIN 2"/>
    <property type="match status" value="1"/>
</dbReference>
<accession>A0A2R5EVN2</accession>
<dbReference type="Gene3D" id="3.50.30.50">
    <property type="entry name" value="Putative cyclase"/>
    <property type="match status" value="1"/>
</dbReference>
<dbReference type="GO" id="GO:0019441">
    <property type="term" value="P:L-tryptophan catabolic process to kynurenine"/>
    <property type="evidence" value="ECO:0007669"/>
    <property type="project" value="InterPro"/>
</dbReference>
<evidence type="ECO:0000256" key="5">
    <source>
        <dbReference type="ARBA" id="ARBA00014889"/>
    </source>
</evidence>
<dbReference type="SUPFAM" id="SSF102198">
    <property type="entry name" value="Putative cyclase"/>
    <property type="match status" value="1"/>
</dbReference>
<name>A0A2R5EVN2_9BACL</name>
<evidence type="ECO:0000256" key="7">
    <source>
        <dbReference type="ARBA" id="ARBA00022801"/>
    </source>
</evidence>
<sequence length="207" mass="22942">MSRIYDISMTIKEDMQVWKNSEHKQPSITNVQNHQQGKPHESKISLNVHTGTHVDAPLHMLENGATIETITMEQLVGTARVLDLTKIRGEIARQDLLPFNIQEGERILLKTANSFTEAFDPEFIYLREDGAAYLAELNVSLVGIDALGIERSQPGYPTHRTLMGRNIVIVEGLRLQDVPPGAYTLIVAPLKLTGIDAAPARVLLIDG</sequence>
<evidence type="ECO:0000256" key="10">
    <source>
        <dbReference type="ARBA" id="ARBA00048496"/>
    </source>
</evidence>
<organism evidence="12 13">
    <name type="scientific">Paenibacillus agaridevorans</name>
    <dbReference type="NCBI Taxonomy" id="171404"/>
    <lineage>
        <taxon>Bacteria</taxon>
        <taxon>Bacillati</taxon>
        <taxon>Bacillota</taxon>
        <taxon>Bacilli</taxon>
        <taxon>Bacillales</taxon>
        <taxon>Paenibacillaceae</taxon>
        <taxon>Paenibacillus</taxon>
    </lineage>
</organism>
<dbReference type="EC" id="3.5.1.9" evidence="4"/>
<reference evidence="12 13" key="1">
    <citation type="submission" date="2017-08" db="EMBL/GenBank/DDBJ databases">
        <title>Substantial Increase in Enzyme Production by Combined Drug-Resistance Mutations in Paenibacillus agaridevorans.</title>
        <authorList>
            <person name="Tanaka Y."/>
            <person name="Funane K."/>
            <person name="Hosaka T."/>
            <person name="Shiwa Y."/>
            <person name="Fujita N."/>
            <person name="Miyazaki T."/>
            <person name="Yoshikawa H."/>
            <person name="Murakami K."/>
            <person name="Kasahara K."/>
            <person name="Inaoka T."/>
            <person name="Hiraga Y."/>
            <person name="Ochi K."/>
        </authorList>
    </citation>
    <scope>NUCLEOTIDE SEQUENCE [LARGE SCALE GENOMIC DNA]</scope>
    <source>
        <strain evidence="12 13">T-3040</strain>
    </source>
</reference>
<evidence type="ECO:0000256" key="3">
    <source>
        <dbReference type="ARBA" id="ARBA00011738"/>
    </source>
</evidence>
<comment type="catalytic activity">
    <reaction evidence="10">
        <text>N-formyl-L-kynurenine + H2O = L-kynurenine + formate + H(+)</text>
        <dbReference type="Rhea" id="RHEA:13009"/>
        <dbReference type="ChEBI" id="CHEBI:15377"/>
        <dbReference type="ChEBI" id="CHEBI:15378"/>
        <dbReference type="ChEBI" id="CHEBI:15740"/>
        <dbReference type="ChEBI" id="CHEBI:57959"/>
        <dbReference type="ChEBI" id="CHEBI:58629"/>
        <dbReference type="EC" id="3.5.1.9"/>
    </reaction>
</comment>
<keyword evidence="7" id="KW-0378">Hydrolase</keyword>
<evidence type="ECO:0000256" key="11">
    <source>
        <dbReference type="ARBA" id="ARBA00060547"/>
    </source>
</evidence>
<dbReference type="RefSeq" id="WP_108992852.1">
    <property type="nucleotide sequence ID" value="NZ_BDQX01000115.1"/>
</dbReference>
<evidence type="ECO:0000256" key="9">
    <source>
        <dbReference type="ARBA" id="ARBA00023079"/>
    </source>
</evidence>
<keyword evidence="8" id="KW-0862">Zinc</keyword>
<comment type="pathway">
    <text evidence="11">Amino-acid degradation; L-tryptophan degradation via kynurenine pathway; L-kynurenine from L-tryptophan: step 2/2.</text>
</comment>
<comment type="caution">
    <text evidence="12">The sequence shown here is derived from an EMBL/GenBank/DDBJ whole genome shotgun (WGS) entry which is preliminary data.</text>
</comment>
<dbReference type="InterPro" id="IPR007325">
    <property type="entry name" value="KFase/CYL"/>
</dbReference>
<dbReference type="PANTHER" id="PTHR31118:SF32">
    <property type="entry name" value="KYNURENINE FORMAMIDASE"/>
    <property type="match status" value="1"/>
</dbReference>
<gene>
    <name evidence="12" type="ORF">PAT3040_02416</name>
</gene>
<evidence type="ECO:0000256" key="1">
    <source>
        <dbReference type="ARBA" id="ARBA00001947"/>
    </source>
</evidence>
<dbReference type="Proteomes" id="UP000245202">
    <property type="component" value="Unassembled WGS sequence"/>
</dbReference>
<evidence type="ECO:0000256" key="2">
    <source>
        <dbReference type="ARBA" id="ARBA00002204"/>
    </source>
</evidence>
<comment type="cofactor">
    <cofactor evidence="1">
        <name>Zn(2+)</name>
        <dbReference type="ChEBI" id="CHEBI:29105"/>
    </cofactor>
</comment>
<keyword evidence="13" id="KW-1185">Reference proteome</keyword>
<dbReference type="FunFam" id="3.50.30.50:FF:000001">
    <property type="entry name" value="Kynurenine formamidase"/>
    <property type="match status" value="1"/>
</dbReference>
<dbReference type="InterPro" id="IPR037175">
    <property type="entry name" value="KFase_sf"/>
</dbReference>
<dbReference type="GO" id="GO:0004061">
    <property type="term" value="F:arylformamidase activity"/>
    <property type="evidence" value="ECO:0007669"/>
    <property type="project" value="UniProtKB-EC"/>
</dbReference>
<comment type="function">
    <text evidence="2">Catalyzes the hydrolysis of N-formyl-L-kynurenine to L-kynurenine, the second step in the kynurenine pathway of tryptophan degradation.</text>
</comment>
<dbReference type="Pfam" id="PF04199">
    <property type="entry name" value="Cyclase"/>
    <property type="match status" value="1"/>
</dbReference>
<evidence type="ECO:0000256" key="8">
    <source>
        <dbReference type="ARBA" id="ARBA00022833"/>
    </source>
</evidence>
<comment type="subunit">
    <text evidence="3">Homodimer.</text>
</comment>
<dbReference type="AlphaFoldDB" id="A0A2R5EVN2"/>
<dbReference type="EMBL" id="BDQX01000115">
    <property type="protein sequence ID" value="GBG07853.1"/>
    <property type="molecule type" value="Genomic_DNA"/>
</dbReference>
<evidence type="ECO:0000313" key="13">
    <source>
        <dbReference type="Proteomes" id="UP000245202"/>
    </source>
</evidence>
<keyword evidence="6" id="KW-0479">Metal-binding</keyword>
<evidence type="ECO:0000256" key="4">
    <source>
        <dbReference type="ARBA" id="ARBA00012930"/>
    </source>
</evidence>
<evidence type="ECO:0000313" key="12">
    <source>
        <dbReference type="EMBL" id="GBG07853.1"/>
    </source>
</evidence>